<dbReference type="GO" id="GO:0006508">
    <property type="term" value="P:proteolysis"/>
    <property type="evidence" value="ECO:0007669"/>
    <property type="project" value="UniProtKB-KW"/>
</dbReference>
<dbReference type="InterPro" id="IPR024079">
    <property type="entry name" value="MetalloPept_cat_dom_sf"/>
</dbReference>
<evidence type="ECO:0000256" key="2">
    <source>
        <dbReference type="ARBA" id="ARBA00022729"/>
    </source>
</evidence>
<protein>
    <submittedName>
        <fullName evidence="7">Por secretion system C-terminal sorting domain-containing protein</fullName>
    </submittedName>
</protein>
<dbReference type="OrthoDB" id="9792152at2"/>
<dbReference type="SUPFAM" id="SSF49785">
    <property type="entry name" value="Galactose-binding domain-like"/>
    <property type="match status" value="1"/>
</dbReference>
<keyword evidence="3" id="KW-0378">Hydrolase</keyword>
<evidence type="ECO:0000313" key="7">
    <source>
        <dbReference type="EMBL" id="SFW30091.1"/>
    </source>
</evidence>
<dbReference type="NCBIfam" id="TIGR04183">
    <property type="entry name" value="Por_Secre_tail"/>
    <property type="match status" value="1"/>
</dbReference>
<dbReference type="InterPro" id="IPR036116">
    <property type="entry name" value="FN3_sf"/>
</dbReference>
<dbReference type="STRING" id="1150368.SAMN02927921_00998"/>
<dbReference type="PROSITE" id="PS51829">
    <property type="entry name" value="P_HOMO_B"/>
    <property type="match status" value="1"/>
</dbReference>
<evidence type="ECO:0000259" key="6">
    <source>
        <dbReference type="PROSITE" id="PS51829"/>
    </source>
</evidence>
<dbReference type="InterPro" id="IPR008979">
    <property type="entry name" value="Galactose-bd-like_sf"/>
</dbReference>
<dbReference type="RefSeq" id="WP_072316278.1">
    <property type="nucleotide sequence ID" value="NZ_FPJE01000004.1"/>
</dbReference>
<dbReference type="Gene3D" id="2.60.40.10">
    <property type="entry name" value="Immunoglobulins"/>
    <property type="match status" value="2"/>
</dbReference>
<dbReference type="Pfam" id="PF13583">
    <property type="entry name" value="Reprolysin_4"/>
    <property type="match status" value="1"/>
</dbReference>
<evidence type="ECO:0000256" key="3">
    <source>
        <dbReference type="ARBA" id="ARBA00022801"/>
    </source>
</evidence>
<dbReference type="GO" id="GO:0008237">
    <property type="term" value="F:metallopeptidase activity"/>
    <property type="evidence" value="ECO:0007669"/>
    <property type="project" value="InterPro"/>
</dbReference>
<dbReference type="Pfam" id="PF18962">
    <property type="entry name" value="Por_Secre_tail"/>
    <property type="match status" value="1"/>
</dbReference>
<dbReference type="InterPro" id="IPR013783">
    <property type="entry name" value="Ig-like_fold"/>
</dbReference>
<keyword evidence="8" id="KW-1185">Reference proteome</keyword>
<sequence>MIKKLLFITFALCFFAGYGQSQVWTPANTAGRSNILPQKAQLPSGKTYTLNLESLKKLLQNAPLRGQISGKSDIVIEFPDADGNFEKYRISEAPVMHPALAARYPGIKSYTGKSIDDPSAMIRFSISHLGLQSMKLSAKNGSVFIEPYSKDRTQYIVYDRKNSKMMSGFECKVEEDVTLAISGTVQKNTDDSTLRTYRLALSASGEYTQYFGGTKEDALAAMNATMTRVNGLFENDFAVTMILIANTDDVIYTDPATDPYTGSYNGELQSTLTSVIGEENYDIGHVFIQGGDNGNAGCIGCVCVDNRKGSGFTSHSNPEGDNFDVDFVAHEMGHQFGANHTFTIRDEGTDAHYEPGSGSTIMGYAGITGATDVQPHSDPYFHAFSIEQVSNYVKTTTCQTDTSTGNNVPTADAGGDFTIPKGTPFMLTGEGTDADSDDILTYCWEQMDEDDALSPYPSPTATSGPVFRSIAPSVSATRYFPAIATVLSGSTASQWEVVPEVAREMNFRLTVRDNRPGGAANNSDDIILTVSDAAGPFIITSHDTSMNIASGSTQTVTWDVAGTNTGEVNAQLVDILFAPSDDFSELRTMATGVTNNGSHEITFPDDVNTDTGRIIVRASDNVFYAVSQGDLSIREFALDFQVDDLTVCKPEDLEFTFTYQASSGFSEEVSFSATELPEGTSVSFTPAVVTESETEIQVSVTGTGSLDEGAYSFSIHAESEGGLTDEKEVDIQVYEPIEIGEVSPLSPYNASDVNTTVSMQWEEIPDVPSYTIQIAADEAFSSIIDEASVTATSYISEELENGQTYYWRVKGVGHCEEGAYSTTFYFHTSESASGCDLFENNTAIPISSASPNTITSSVEVSDVGILTSLVLNLDITHSYVSDLTVSLTSPSGTTVVILDGVCGGNENIDASFGNDGEPLTCGNGTPTITGHLLPQESFEIFQEEPLDGTWTLTVTDGYSLDGGMLNAFSLDICTDPPSLSLPQDNFALKTTSETCRDNDDGSVSIESMEIHDYQAVITGADDLEITGSFQYFWETKNLKSGNYSMCITAEGYPGFQQCFDFTISQPEELSVTSSVNQSRRRVELELRGGELYTIELNGMTTQTSERNVSLDLEPGENQLTVKTGKNCQGIYSEKIYVAPDDVVVYPNPFRETTKVFIGNAVEGDIQISIFSLTGRLVMTQNYSRTFSGGDEFELQASGLVPGVYLIKIQGKQFKKTFKMVKL</sequence>
<dbReference type="AlphaFoldDB" id="A0A1K1N430"/>
<dbReference type="Gene3D" id="2.60.120.260">
    <property type="entry name" value="Galactose-binding domain-like"/>
    <property type="match status" value="1"/>
</dbReference>
<accession>A0A1K1N430</accession>
<dbReference type="Proteomes" id="UP000182248">
    <property type="component" value="Unassembled WGS sequence"/>
</dbReference>
<evidence type="ECO:0000256" key="4">
    <source>
        <dbReference type="SAM" id="SignalP"/>
    </source>
</evidence>
<dbReference type="SUPFAM" id="SSF49265">
    <property type="entry name" value="Fibronectin type III"/>
    <property type="match status" value="1"/>
</dbReference>
<feature type="signal peptide" evidence="4">
    <location>
        <begin position="1"/>
        <end position="21"/>
    </location>
</feature>
<dbReference type="InterPro" id="IPR003961">
    <property type="entry name" value="FN3_dom"/>
</dbReference>
<proteinExistence type="predicted"/>
<keyword evidence="1" id="KW-0645">Protease</keyword>
<dbReference type="PROSITE" id="PS50853">
    <property type="entry name" value="FN3"/>
    <property type="match status" value="1"/>
</dbReference>
<gene>
    <name evidence="7" type="ORF">SAMN02927921_00998</name>
</gene>
<feature type="domain" description="P/Homo B" evidence="6">
    <location>
        <begin position="828"/>
        <end position="978"/>
    </location>
</feature>
<dbReference type="EMBL" id="FPJE01000004">
    <property type="protein sequence ID" value="SFW30091.1"/>
    <property type="molecule type" value="Genomic_DNA"/>
</dbReference>
<dbReference type="Pfam" id="PF01483">
    <property type="entry name" value="P_proprotein"/>
    <property type="match status" value="1"/>
</dbReference>
<reference evidence="7 8" key="1">
    <citation type="submission" date="2016-11" db="EMBL/GenBank/DDBJ databases">
        <authorList>
            <person name="Jaros S."/>
            <person name="Januszkiewicz K."/>
            <person name="Wedrychowicz H."/>
        </authorList>
    </citation>
    <scope>NUCLEOTIDE SEQUENCE [LARGE SCALE GENOMIC DNA]</scope>
    <source>
        <strain evidence="7 8">CGMCC 1.12145</strain>
    </source>
</reference>
<keyword evidence="2 4" id="KW-0732">Signal</keyword>
<dbReference type="SUPFAM" id="SSF55486">
    <property type="entry name" value="Metalloproteases ('zincins'), catalytic domain"/>
    <property type="match status" value="1"/>
</dbReference>
<evidence type="ECO:0000256" key="1">
    <source>
        <dbReference type="ARBA" id="ARBA00022670"/>
    </source>
</evidence>
<organism evidence="7 8">
    <name type="scientific">Sinomicrobium oceani</name>
    <dbReference type="NCBI Taxonomy" id="1150368"/>
    <lineage>
        <taxon>Bacteria</taxon>
        <taxon>Pseudomonadati</taxon>
        <taxon>Bacteroidota</taxon>
        <taxon>Flavobacteriia</taxon>
        <taxon>Flavobacteriales</taxon>
        <taxon>Flavobacteriaceae</taxon>
        <taxon>Sinomicrobium</taxon>
    </lineage>
</organism>
<feature type="chain" id="PRO_5012746754" evidence="4">
    <location>
        <begin position="22"/>
        <end position="1222"/>
    </location>
</feature>
<dbReference type="GO" id="GO:0004252">
    <property type="term" value="F:serine-type endopeptidase activity"/>
    <property type="evidence" value="ECO:0007669"/>
    <property type="project" value="InterPro"/>
</dbReference>
<name>A0A1K1N430_9FLAO</name>
<dbReference type="Gene3D" id="3.40.390.10">
    <property type="entry name" value="Collagenase (Catalytic Domain)"/>
    <property type="match status" value="1"/>
</dbReference>
<feature type="domain" description="Fibronectin type-III" evidence="5">
    <location>
        <begin position="741"/>
        <end position="831"/>
    </location>
</feature>
<evidence type="ECO:0000313" key="8">
    <source>
        <dbReference type="Proteomes" id="UP000182248"/>
    </source>
</evidence>
<evidence type="ECO:0000259" key="5">
    <source>
        <dbReference type="PROSITE" id="PS50853"/>
    </source>
</evidence>
<dbReference type="InterPro" id="IPR026444">
    <property type="entry name" value="Secre_tail"/>
</dbReference>
<dbReference type="InterPro" id="IPR002884">
    <property type="entry name" value="P_dom"/>
</dbReference>